<dbReference type="GO" id="GO:0015074">
    <property type="term" value="P:DNA integration"/>
    <property type="evidence" value="ECO:0007669"/>
    <property type="project" value="InterPro"/>
</dbReference>
<protein>
    <submittedName>
        <fullName evidence="5">Tyrosine-type recombinase/integrase</fullName>
    </submittedName>
</protein>
<dbReference type="PANTHER" id="PTHR30349:SF41">
    <property type="entry name" value="INTEGRASE_RECOMBINASE PROTEIN MJ0367-RELATED"/>
    <property type="match status" value="1"/>
</dbReference>
<name>A0A844DSL6_9FIRM</name>
<evidence type="ECO:0000313" key="6">
    <source>
        <dbReference type="Proteomes" id="UP000461506"/>
    </source>
</evidence>
<evidence type="ECO:0000259" key="4">
    <source>
        <dbReference type="PROSITE" id="PS51898"/>
    </source>
</evidence>
<dbReference type="InterPro" id="IPR002104">
    <property type="entry name" value="Integrase_catalytic"/>
</dbReference>
<dbReference type="InterPro" id="IPR011010">
    <property type="entry name" value="DNA_brk_join_enz"/>
</dbReference>
<dbReference type="Gene3D" id="1.10.443.10">
    <property type="entry name" value="Intergrase catalytic core"/>
    <property type="match status" value="1"/>
</dbReference>
<feature type="domain" description="Tyr recombinase" evidence="4">
    <location>
        <begin position="1"/>
        <end position="180"/>
    </location>
</feature>
<gene>
    <name evidence="5" type="ORF">GKD95_07770</name>
</gene>
<dbReference type="PANTHER" id="PTHR30349">
    <property type="entry name" value="PHAGE INTEGRASE-RELATED"/>
    <property type="match status" value="1"/>
</dbReference>
<proteinExistence type="inferred from homology"/>
<dbReference type="EMBL" id="WKQN01000005">
    <property type="protein sequence ID" value="MSC63234.1"/>
    <property type="molecule type" value="Genomic_DNA"/>
</dbReference>
<dbReference type="Proteomes" id="UP000461506">
    <property type="component" value="Unassembled WGS sequence"/>
</dbReference>
<dbReference type="InterPro" id="IPR050090">
    <property type="entry name" value="Tyrosine_recombinase_XerCD"/>
</dbReference>
<dbReference type="SUPFAM" id="SSF56349">
    <property type="entry name" value="DNA breaking-rejoining enzymes"/>
    <property type="match status" value="1"/>
</dbReference>
<dbReference type="GO" id="GO:0006310">
    <property type="term" value="P:DNA recombination"/>
    <property type="evidence" value="ECO:0007669"/>
    <property type="project" value="UniProtKB-KW"/>
</dbReference>
<evidence type="ECO:0000313" key="5">
    <source>
        <dbReference type="EMBL" id="MSC63234.1"/>
    </source>
</evidence>
<keyword evidence="3" id="KW-0233">DNA recombination</keyword>
<dbReference type="AlphaFoldDB" id="A0A844DSL6"/>
<dbReference type="Pfam" id="PF00589">
    <property type="entry name" value="Phage_integrase"/>
    <property type="match status" value="1"/>
</dbReference>
<dbReference type="RefSeq" id="WP_154277067.1">
    <property type="nucleotide sequence ID" value="NZ_WKQN01000005.1"/>
</dbReference>
<comment type="caution">
    <text evidence="5">The sequence shown here is derived from an EMBL/GenBank/DDBJ whole genome shotgun (WGS) entry which is preliminary data.</text>
</comment>
<evidence type="ECO:0000256" key="3">
    <source>
        <dbReference type="ARBA" id="ARBA00023172"/>
    </source>
</evidence>
<evidence type="ECO:0000256" key="1">
    <source>
        <dbReference type="ARBA" id="ARBA00008857"/>
    </source>
</evidence>
<reference evidence="5 6" key="1">
    <citation type="journal article" date="2019" name="Nat. Med.">
        <title>A library of human gut bacterial isolates paired with longitudinal multiomics data enables mechanistic microbiome research.</title>
        <authorList>
            <person name="Poyet M."/>
            <person name="Groussin M."/>
            <person name="Gibbons S.M."/>
            <person name="Avila-Pacheco J."/>
            <person name="Jiang X."/>
            <person name="Kearney S.M."/>
            <person name="Perrotta A.R."/>
            <person name="Berdy B."/>
            <person name="Zhao S."/>
            <person name="Lieberman T.D."/>
            <person name="Swanson P.K."/>
            <person name="Smith M."/>
            <person name="Roesemann S."/>
            <person name="Alexander J.E."/>
            <person name="Rich S.A."/>
            <person name="Livny J."/>
            <person name="Vlamakis H."/>
            <person name="Clish C."/>
            <person name="Bullock K."/>
            <person name="Deik A."/>
            <person name="Scott J."/>
            <person name="Pierce K.A."/>
            <person name="Xavier R.J."/>
            <person name="Alm E.J."/>
        </authorList>
    </citation>
    <scope>NUCLEOTIDE SEQUENCE [LARGE SCALE GENOMIC DNA]</scope>
    <source>
        <strain evidence="5 6">BIOML-A1</strain>
    </source>
</reference>
<dbReference type="InterPro" id="IPR013762">
    <property type="entry name" value="Integrase-like_cat_sf"/>
</dbReference>
<dbReference type="PROSITE" id="PS51898">
    <property type="entry name" value="TYR_RECOMBINASE"/>
    <property type="match status" value="1"/>
</dbReference>
<dbReference type="CDD" id="cd01189">
    <property type="entry name" value="INT_ICEBs1_C_like"/>
    <property type="match status" value="1"/>
</dbReference>
<comment type="similarity">
    <text evidence="1">Belongs to the 'phage' integrase family.</text>
</comment>
<keyword evidence="2" id="KW-0238">DNA-binding</keyword>
<accession>A0A844DSL6</accession>
<feature type="non-terminal residue" evidence="5">
    <location>
        <position position="1"/>
    </location>
</feature>
<sequence length="192" mass="21902">GVIMAAFYGLRRSEVVGLKWDAIDFENKKISIQHTVVTAKVNGTLTEIARDKTKTKSSCRTLPLIPACEQMLNKMKKEQEQNRKVCGKSYCTDYLDYIYVDPMGKRIRPDFLSQHFPDFLVAHQMKRIRFHDLRHSCASLLYANGVSLKEIQEWLGHSDISTTSNIYTHLDFSSKVSSANAIVNIFPENAKV</sequence>
<organism evidence="5 6">
    <name type="scientific">Faecalibacterium prausnitzii</name>
    <dbReference type="NCBI Taxonomy" id="853"/>
    <lineage>
        <taxon>Bacteria</taxon>
        <taxon>Bacillati</taxon>
        <taxon>Bacillota</taxon>
        <taxon>Clostridia</taxon>
        <taxon>Eubacteriales</taxon>
        <taxon>Oscillospiraceae</taxon>
        <taxon>Faecalibacterium</taxon>
    </lineage>
</organism>
<evidence type="ECO:0000256" key="2">
    <source>
        <dbReference type="ARBA" id="ARBA00023125"/>
    </source>
</evidence>
<dbReference type="GO" id="GO:0003677">
    <property type="term" value="F:DNA binding"/>
    <property type="evidence" value="ECO:0007669"/>
    <property type="project" value="UniProtKB-KW"/>
</dbReference>